<organism evidence="1 2">
    <name type="scientific">Trichinella pseudospiralis</name>
    <name type="common">Parasitic roundworm</name>
    <dbReference type="NCBI Taxonomy" id="6337"/>
    <lineage>
        <taxon>Eukaryota</taxon>
        <taxon>Metazoa</taxon>
        <taxon>Ecdysozoa</taxon>
        <taxon>Nematoda</taxon>
        <taxon>Enoplea</taxon>
        <taxon>Dorylaimia</taxon>
        <taxon>Trichinellida</taxon>
        <taxon>Trichinellidae</taxon>
        <taxon>Trichinella</taxon>
    </lineage>
</organism>
<comment type="caution">
    <text evidence="1">The sequence shown here is derived from an EMBL/GenBank/DDBJ whole genome shotgun (WGS) entry which is preliminary data.</text>
</comment>
<sequence>MYEDKRQNNVLVFTDSNSNGPYRVDFAVHLNLFLKSFEIIPFKCVTLARLANSGALVCLIYVASGSVVKRIVLRDKAKTKFLI</sequence>
<keyword evidence="2" id="KW-1185">Reference proteome</keyword>
<dbReference type="AlphaFoldDB" id="A0A0V1FR50"/>
<evidence type="ECO:0000313" key="1">
    <source>
        <dbReference type="EMBL" id="KRY88504.1"/>
    </source>
</evidence>
<name>A0A0V1FR50_TRIPS</name>
<dbReference type="EMBL" id="JYDT01000041">
    <property type="protein sequence ID" value="KRY88504.1"/>
    <property type="molecule type" value="Genomic_DNA"/>
</dbReference>
<dbReference type="Proteomes" id="UP000054995">
    <property type="component" value="Unassembled WGS sequence"/>
</dbReference>
<evidence type="ECO:0000313" key="2">
    <source>
        <dbReference type="Proteomes" id="UP000054995"/>
    </source>
</evidence>
<reference evidence="1 2" key="1">
    <citation type="submission" date="2015-01" db="EMBL/GenBank/DDBJ databases">
        <title>Evolution of Trichinella species and genotypes.</title>
        <authorList>
            <person name="Korhonen P.K."/>
            <person name="Edoardo P."/>
            <person name="Giuseppe L.R."/>
            <person name="Gasser R.B."/>
        </authorList>
    </citation>
    <scope>NUCLEOTIDE SEQUENCE [LARGE SCALE GENOMIC DNA]</scope>
    <source>
        <strain evidence="1">ISS470</strain>
    </source>
</reference>
<proteinExistence type="predicted"/>
<protein>
    <submittedName>
        <fullName evidence="1">Uncharacterized protein</fullName>
    </submittedName>
</protein>
<accession>A0A0V1FR50</accession>
<gene>
    <name evidence="1" type="ORF">T4D_6710</name>
</gene>